<evidence type="ECO:0000313" key="1">
    <source>
        <dbReference type="Proteomes" id="UP000827889"/>
    </source>
</evidence>
<dbReference type="Proteomes" id="UP000827889">
    <property type="component" value="Chromosome 2"/>
</dbReference>
<evidence type="ECO:0000313" key="2">
    <source>
        <dbReference type="RefSeq" id="XP_048129437.1"/>
    </source>
</evidence>
<name>A0ABM3GYK9_9MYRT</name>
<reference evidence="1" key="1">
    <citation type="submission" date="2025-05" db="UniProtKB">
        <authorList>
            <consortium name="RefSeq"/>
        </authorList>
    </citation>
    <scope>NUCLEOTIDE SEQUENCE [LARGE SCALE GENOMIC DNA]</scope>
</reference>
<proteinExistence type="predicted"/>
<protein>
    <submittedName>
        <fullName evidence="2">Uncharacterized protein LOC115731722</fullName>
    </submittedName>
</protein>
<accession>A0ABM3GYK9</accession>
<sequence>MVIDAAGQNFVSESKYGNTSFAPTFEQVGNSYASQMEEAEVTVEHSHDRGSTLEEDSRTVIRPFGDSFDDAPRVVRVLNKIVNNYWRGLWISYSAAPRQVKDLWWNEFKAHELGMEPTYFATFERTFQKKDKTWTNNRAKCIKVCKVMYF</sequence>
<reference evidence="2" key="2">
    <citation type="submission" date="2025-08" db="UniProtKB">
        <authorList>
            <consortium name="RefSeq"/>
        </authorList>
    </citation>
    <scope>IDENTIFICATION</scope>
    <source>
        <tissue evidence="2">Leaf</tissue>
    </source>
</reference>
<keyword evidence="1" id="KW-1185">Reference proteome</keyword>
<dbReference type="GeneID" id="115731722"/>
<gene>
    <name evidence="2" type="primary">LOC115731722</name>
</gene>
<organism evidence="1 2">
    <name type="scientific">Rhodamnia argentea</name>
    <dbReference type="NCBI Taxonomy" id="178133"/>
    <lineage>
        <taxon>Eukaryota</taxon>
        <taxon>Viridiplantae</taxon>
        <taxon>Streptophyta</taxon>
        <taxon>Embryophyta</taxon>
        <taxon>Tracheophyta</taxon>
        <taxon>Spermatophyta</taxon>
        <taxon>Magnoliopsida</taxon>
        <taxon>eudicotyledons</taxon>
        <taxon>Gunneridae</taxon>
        <taxon>Pentapetalae</taxon>
        <taxon>rosids</taxon>
        <taxon>malvids</taxon>
        <taxon>Myrtales</taxon>
        <taxon>Myrtaceae</taxon>
        <taxon>Myrtoideae</taxon>
        <taxon>Myrteae</taxon>
        <taxon>Australasian group</taxon>
        <taxon>Rhodamnia</taxon>
    </lineage>
</organism>
<dbReference type="RefSeq" id="XP_048129437.1">
    <property type="nucleotide sequence ID" value="XM_048273480.1"/>
</dbReference>